<protein>
    <recommendedName>
        <fullName evidence="2">C-type lectin domain-containing protein</fullName>
    </recommendedName>
</protein>
<dbReference type="InterPro" id="IPR001304">
    <property type="entry name" value="C-type_lectin-like"/>
</dbReference>
<name>A0A3P7JGX8_STRVU</name>
<dbReference type="AlphaFoldDB" id="A0A3P7JGX8"/>
<dbReference type="Proteomes" id="UP000270094">
    <property type="component" value="Unassembled WGS sequence"/>
</dbReference>
<dbReference type="OrthoDB" id="5838622at2759"/>
<reference evidence="3 4" key="1">
    <citation type="submission" date="2018-11" db="EMBL/GenBank/DDBJ databases">
        <authorList>
            <consortium name="Pathogen Informatics"/>
        </authorList>
    </citation>
    <scope>NUCLEOTIDE SEQUENCE [LARGE SCALE GENOMIC DNA]</scope>
</reference>
<evidence type="ECO:0000256" key="1">
    <source>
        <dbReference type="ARBA" id="ARBA00023157"/>
    </source>
</evidence>
<evidence type="ECO:0000313" key="3">
    <source>
        <dbReference type="EMBL" id="VDM82686.1"/>
    </source>
</evidence>
<dbReference type="SUPFAM" id="SSF56436">
    <property type="entry name" value="C-type lectin-like"/>
    <property type="match status" value="1"/>
</dbReference>
<dbReference type="InterPro" id="IPR016187">
    <property type="entry name" value="CTDL_fold"/>
</dbReference>
<dbReference type="PANTHER" id="PTHR22991">
    <property type="entry name" value="PROTEIN CBG13490"/>
    <property type="match status" value="1"/>
</dbReference>
<proteinExistence type="predicted"/>
<dbReference type="PANTHER" id="PTHR22991:SF40">
    <property type="entry name" value="PROTEIN CBG13490"/>
    <property type="match status" value="1"/>
</dbReference>
<dbReference type="CDD" id="cd00037">
    <property type="entry name" value="CLECT"/>
    <property type="match status" value="1"/>
</dbReference>
<evidence type="ECO:0000259" key="2">
    <source>
        <dbReference type="PROSITE" id="PS50041"/>
    </source>
</evidence>
<dbReference type="SMART" id="SM00034">
    <property type="entry name" value="CLECT"/>
    <property type="match status" value="1"/>
</dbReference>
<dbReference type="EMBL" id="UYYB01118840">
    <property type="protein sequence ID" value="VDM82686.1"/>
    <property type="molecule type" value="Genomic_DNA"/>
</dbReference>
<gene>
    <name evidence="3" type="ORF">SVUK_LOCUS17684</name>
</gene>
<dbReference type="Pfam" id="PF00059">
    <property type="entry name" value="Lectin_C"/>
    <property type="match status" value="1"/>
</dbReference>
<evidence type="ECO:0000313" key="4">
    <source>
        <dbReference type="Proteomes" id="UP000270094"/>
    </source>
</evidence>
<keyword evidence="4" id="KW-1185">Reference proteome</keyword>
<feature type="domain" description="C-type lectin" evidence="2">
    <location>
        <begin position="23"/>
        <end position="133"/>
    </location>
</feature>
<dbReference type="InterPro" id="IPR050976">
    <property type="entry name" value="Snaclec"/>
</dbReference>
<dbReference type="Gene3D" id="3.10.100.10">
    <property type="entry name" value="Mannose-Binding Protein A, subunit A"/>
    <property type="match status" value="1"/>
</dbReference>
<organism evidence="3 4">
    <name type="scientific">Strongylus vulgaris</name>
    <name type="common">Blood worm</name>
    <dbReference type="NCBI Taxonomy" id="40348"/>
    <lineage>
        <taxon>Eukaryota</taxon>
        <taxon>Metazoa</taxon>
        <taxon>Ecdysozoa</taxon>
        <taxon>Nematoda</taxon>
        <taxon>Chromadorea</taxon>
        <taxon>Rhabditida</taxon>
        <taxon>Rhabditina</taxon>
        <taxon>Rhabditomorpha</taxon>
        <taxon>Strongyloidea</taxon>
        <taxon>Strongylidae</taxon>
        <taxon>Strongylus</taxon>
    </lineage>
</organism>
<dbReference type="PROSITE" id="PS50041">
    <property type="entry name" value="C_TYPE_LECTIN_2"/>
    <property type="match status" value="1"/>
</dbReference>
<sequence length="157" mass="16727">MGISSHIDIVNALDCPSDYTGGPNDLCYKVYSNHSSYLDASAQCLNDGGRLASIHNAFTNGLIQDLAEKSGTLIWLGLRCPDADPNNCRWDDGMGAPAPYNAFYPGNPSGIGKCVLMMIGGSADGKWITGDCDYMQIGFACQMNAKGPFTAANYLLI</sequence>
<dbReference type="InterPro" id="IPR016186">
    <property type="entry name" value="C-type_lectin-like/link_sf"/>
</dbReference>
<accession>A0A3P7JGX8</accession>
<keyword evidence="1" id="KW-1015">Disulfide bond</keyword>